<comment type="caution">
    <text evidence="1">The sequence shown here is derived from an EMBL/GenBank/DDBJ whole genome shotgun (WGS) entry which is preliminary data.</text>
</comment>
<sequence>MDYDDDFDEDLPDIEDYPTLVSVVRFNKLIPSIPWFAEVGEPLPRETMATARDYMDTLGFPDAFVAEVETWEDAGFAASNPEFNSEWWEAEEQLRMGLTTAALELMSEEDLNLALTHVSATASETVSAAVESMAEDAGIEDQELIRAAIGSAVQSCHQAALVLAAGEEDTHPFALKYKLFEQGHWPIAITGSSFNIF</sequence>
<evidence type="ECO:0000313" key="2">
    <source>
        <dbReference type="Proteomes" id="UP000476030"/>
    </source>
</evidence>
<proteinExistence type="predicted"/>
<gene>
    <name evidence="1" type="ORF">GQE98_02655</name>
</gene>
<organism evidence="1 2">
    <name type="scientific">Sneathiella litorea</name>
    <dbReference type="NCBI Taxonomy" id="2606216"/>
    <lineage>
        <taxon>Bacteria</taxon>
        <taxon>Pseudomonadati</taxon>
        <taxon>Pseudomonadota</taxon>
        <taxon>Alphaproteobacteria</taxon>
        <taxon>Sneathiellales</taxon>
        <taxon>Sneathiellaceae</taxon>
        <taxon>Sneathiella</taxon>
    </lineage>
</organism>
<protein>
    <submittedName>
        <fullName evidence="1">Uncharacterized protein</fullName>
    </submittedName>
</protein>
<keyword evidence="2" id="KW-1185">Reference proteome</keyword>
<name>A0A6L8W5K6_9PROT</name>
<reference evidence="1 2" key="1">
    <citation type="submission" date="2019-12" db="EMBL/GenBank/DDBJ databases">
        <title>Snethiella sp. nov. sp. isolated from sea sand.</title>
        <authorList>
            <person name="Kim J."/>
            <person name="Jeong S.E."/>
            <person name="Jung H.S."/>
            <person name="Jeon C.O."/>
        </authorList>
    </citation>
    <scope>NUCLEOTIDE SEQUENCE [LARGE SCALE GENOMIC DNA]</scope>
    <source>
        <strain evidence="1 2">DP05</strain>
    </source>
</reference>
<dbReference type="EMBL" id="WTUW01000001">
    <property type="protein sequence ID" value="MZR29527.1"/>
    <property type="molecule type" value="Genomic_DNA"/>
</dbReference>
<accession>A0A6L8W5K6</accession>
<dbReference type="RefSeq" id="WP_161313989.1">
    <property type="nucleotide sequence ID" value="NZ_WTUW01000001.1"/>
</dbReference>
<dbReference type="AlphaFoldDB" id="A0A6L8W5K6"/>
<evidence type="ECO:0000313" key="1">
    <source>
        <dbReference type="EMBL" id="MZR29527.1"/>
    </source>
</evidence>
<dbReference type="Proteomes" id="UP000476030">
    <property type="component" value="Unassembled WGS sequence"/>
</dbReference>